<organism evidence="1 2">
    <name type="scientific">Candidatus Fimadaptatus faecigallinarum</name>
    <dbReference type="NCBI Taxonomy" id="2840814"/>
    <lineage>
        <taxon>Bacteria</taxon>
        <taxon>Bacillati</taxon>
        <taxon>Bacillota</taxon>
        <taxon>Clostridia</taxon>
        <taxon>Eubacteriales</taxon>
        <taxon>Candidatus Fimadaptatus</taxon>
    </lineage>
</organism>
<evidence type="ECO:0000313" key="1">
    <source>
        <dbReference type="EMBL" id="HIU46037.1"/>
    </source>
</evidence>
<evidence type="ECO:0000313" key="2">
    <source>
        <dbReference type="Proteomes" id="UP000824123"/>
    </source>
</evidence>
<comment type="caution">
    <text evidence="1">The sequence shown here is derived from an EMBL/GenBank/DDBJ whole genome shotgun (WGS) entry which is preliminary data.</text>
</comment>
<name>A0A9D1LQB8_9FIRM</name>
<dbReference type="EMBL" id="DVNK01000014">
    <property type="protein sequence ID" value="HIU46037.1"/>
    <property type="molecule type" value="Genomic_DNA"/>
</dbReference>
<accession>A0A9D1LQB8</accession>
<dbReference type="AlphaFoldDB" id="A0A9D1LQB8"/>
<reference evidence="1" key="2">
    <citation type="journal article" date="2021" name="PeerJ">
        <title>Extensive microbial diversity within the chicken gut microbiome revealed by metagenomics and culture.</title>
        <authorList>
            <person name="Gilroy R."/>
            <person name="Ravi A."/>
            <person name="Getino M."/>
            <person name="Pursley I."/>
            <person name="Horton D.L."/>
            <person name="Alikhan N.F."/>
            <person name="Baker D."/>
            <person name="Gharbi K."/>
            <person name="Hall N."/>
            <person name="Watson M."/>
            <person name="Adriaenssens E.M."/>
            <person name="Foster-Nyarko E."/>
            <person name="Jarju S."/>
            <person name="Secka A."/>
            <person name="Antonio M."/>
            <person name="Oren A."/>
            <person name="Chaudhuri R.R."/>
            <person name="La Ragione R."/>
            <person name="Hildebrand F."/>
            <person name="Pallen M.J."/>
        </authorList>
    </citation>
    <scope>NUCLEOTIDE SEQUENCE</scope>
    <source>
        <strain evidence="1">ChiSxjej2B14-8506</strain>
    </source>
</reference>
<protein>
    <submittedName>
        <fullName evidence="1">Nif11-like leader peptide family RiPP</fullName>
    </submittedName>
</protein>
<reference evidence="1" key="1">
    <citation type="submission" date="2020-10" db="EMBL/GenBank/DDBJ databases">
        <authorList>
            <person name="Gilroy R."/>
        </authorList>
    </citation>
    <scope>NUCLEOTIDE SEQUENCE</scope>
    <source>
        <strain evidence="1">ChiSxjej2B14-8506</strain>
    </source>
</reference>
<dbReference type="NCBIfam" id="TIGR03798">
    <property type="entry name" value="leader_Nif11"/>
    <property type="match status" value="1"/>
</dbReference>
<proteinExistence type="predicted"/>
<sequence>MTENMKLFLEKISEDRELAARIAGMDSNAIMAEARRQGIELTDADFASESDAELSEDELNEVAGGGKCACVAGGGGTEGDNCDKCFCIVAGEGNFSDGAQRCECGIAGGGVDH</sequence>
<dbReference type="Proteomes" id="UP000824123">
    <property type="component" value="Unassembled WGS sequence"/>
</dbReference>
<dbReference type="InterPro" id="IPR022516">
    <property type="entry name" value="CHP03798_Ocin"/>
</dbReference>
<gene>
    <name evidence="1" type="ORF">IAC59_02100</name>
</gene>